<evidence type="ECO:0000256" key="1">
    <source>
        <dbReference type="ARBA" id="ARBA00001974"/>
    </source>
</evidence>
<evidence type="ECO:0000256" key="4">
    <source>
        <dbReference type="ARBA" id="ARBA00022630"/>
    </source>
</evidence>
<dbReference type="Gene3D" id="3.20.20.220">
    <property type="match status" value="1"/>
</dbReference>
<dbReference type="GO" id="GO:0035999">
    <property type="term" value="P:tetrahydrofolate interconversion"/>
    <property type="evidence" value="ECO:0007669"/>
    <property type="project" value="UniProtKB-UniPathway"/>
</dbReference>
<comment type="pathway">
    <text evidence="2 8">One-carbon metabolism; tetrahydrofolate interconversion.</text>
</comment>
<dbReference type="InterPro" id="IPR003171">
    <property type="entry name" value="Mehydrof_redctse-like"/>
</dbReference>
<evidence type="ECO:0000256" key="6">
    <source>
        <dbReference type="ARBA" id="ARBA00023002"/>
    </source>
</evidence>
<dbReference type="Proteomes" id="UP000030848">
    <property type="component" value="Unassembled WGS sequence"/>
</dbReference>
<dbReference type="PANTHER" id="PTHR45754:SF3">
    <property type="entry name" value="METHYLENETETRAHYDROFOLATE REDUCTASE (NADPH)"/>
    <property type="match status" value="1"/>
</dbReference>
<name>A0A837D3F2_9PSEU</name>
<keyword evidence="4 8" id="KW-0285">Flavoprotein</keyword>
<dbReference type="Pfam" id="PF02219">
    <property type="entry name" value="MTHFR"/>
    <property type="match status" value="1"/>
</dbReference>
<dbReference type="AlphaFoldDB" id="A0A837D3F2"/>
<dbReference type="RefSeq" id="WP_015786996.1">
    <property type="nucleotide sequence ID" value="NZ_CALJZO010000042.1"/>
</dbReference>
<gene>
    <name evidence="9" type="ORF">MINT15_40360</name>
</gene>
<evidence type="ECO:0000256" key="5">
    <source>
        <dbReference type="ARBA" id="ARBA00022827"/>
    </source>
</evidence>
<comment type="similarity">
    <text evidence="3 8">Belongs to the methylenetetrahydrofolate reductase family.</text>
</comment>
<organism evidence="9 10">
    <name type="scientific">Saccharomonospora viridis</name>
    <dbReference type="NCBI Taxonomy" id="1852"/>
    <lineage>
        <taxon>Bacteria</taxon>
        <taxon>Bacillati</taxon>
        <taxon>Actinomycetota</taxon>
        <taxon>Actinomycetes</taxon>
        <taxon>Pseudonocardiales</taxon>
        <taxon>Pseudonocardiaceae</taxon>
        <taxon>Saccharomonospora</taxon>
    </lineage>
</organism>
<dbReference type="GO" id="GO:0106312">
    <property type="term" value="F:methylenetetrahydrofolate reductase (NADH) activity"/>
    <property type="evidence" value="ECO:0007669"/>
    <property type="project" value="UniProtKB-EC"/>
</dbReference>
<evidence type="ECO:0000256" key="8">
    <source>
        <dbReference type="RuleBase" id="RU003862"/>
    </source>
</evidence>
<dbReference type="OMA" id="EMHPQAR"/>
<sequence length="302" mass="33612">MRRVVDRLSSTRCPTFSVEFFPPRNEAEETILWRSIRELEPLDPAYISITYGAGGSSRDGTIQNIARVATDTTLVPMAHLTAVNHSVAELRNVIGHFAAVGVHNILALRGDPPGDPMGEWVPHPEGLTYAEELVRLIRELGDFCVGVSAFPYGHPRSPDLETDTRYLLRKLDAGADFAIAQLFFEAEDFLRLRDRVATGSDALVLPGIMPLTTPRTWRKTIELSGAMPPRWLADRLEPLSDDPKAFRAEGLDVITELCERLLAEGVPELHFYTFNRSKATRELVDRLGLRSARTKPVLAAQS</sequence>
<dbReference type="UniPathway" id="UPA00193"/>
<proteinExistence type="inferred from homology"/>
<protein>
    <recommendedName>
        <fullName evidence="8">Methylenetetrahydrofolate reductase</fullName>
    </recommendedName>
</protein>
<reference evidence="9 10" key="1">
    <citation type="submission" date="2014-10" db="EMBL/GenBank/DDBJ databases">
        <title>Genome sequence of Micropolyspora internatus JCM3315.</title>
        <authorList>
            <person name="Shin S.-K."/>
            <person name="Yi H."/>
        </authorList>
    </citation>
    <scope>NUCLEOTIDE SEQUENCE [LARGE SCALE GENOMIC DNA]</scope>
    <source>
        <strain evidence="9 10">JCM 3315</strain>
    </source>
</reference>
<dbReference type="EMBL" id="JRZE01000008">
    <property type="protein sequence ID" value="KHF42230.1"/>
    <property type="molecule type" value="Genomic_DNA"/>
</dbReference>
<evidence type="ECO:0000313" key="9">
    <source>
        <dbReference type="EMBL" id="KHF42230.1"/>
    </source>
</evidence>
<comment type="caution">
    <text evidence="9">The sequence shown here is derived from an EMBL/GenBank/DDBJ whole genome shotgun (WGS) entry which is preliminary data.</text>
</comment>
<dbReference type="GO" id="GO:0009086">
    <property type="term" value="P:methionine biosynthetic process"/>
    <property type="evidence" value="ECO:0007669"/>
    <property type="project" value="TreeGrafter"/>
</dbReference>
<keyword evidence="5 8" id="KW-0274">FAD</keyword>
<evidence type="ECO:0000256" key="7">
    <source>
        <dbReference type="ARBA" id="ARBA00048628"/>
    </source>
</evidence>
<dbReference type="GO" id="GO:0071949">
    <property type="term" value="F:FAD binding"/>
    <property type="evidence" value="ECO:0007669"/>
    <property type="project" value="TreeGrafter"/>
</dbReference>
<dbReference type="CDD" id="cd00537">
    <property type="entry name" value="MTHFR"/>
    <property type="match status" value="1"/>
</dbReference>
<accession>A0A837D3F2</accession>
<evidence type="ECO:0000256" key="2">
    <source>
        <dbReference type="ARBA" id="ARBA00004777"/>
    </source>
</evidence>
<comment type="cofactor">
    <cofactor evidence="1 8">
        <name>FAD</name>
        <dbReference type="ChEBI" id="CHEBI:57692"/>
    </cofactor>
</comment>
<keyword evidence="6 8" id="KW-0560">Oxidoreductase</keyword>
<dbReference type="InterPro" id="IPR029041">
    <property type="entry name" value="FAD-linked_oxidoreductase-like"/>
</dbReference>
<evidence type="ECO:0000256" key="3">
    <source>
        <dbReference type="ARBA" id="ARBA00006743"/>
    </source>
</evidence>
<dbReference type="SUPFAM" id="SSF51730">
    <property type="entry name" value="FAD-linked oxidoreductase"/>
    <property type="match status" value="1"/>
</dbReference>
<dbReference type="GO" id="GO:0005829">
    <property type="term" value="C:cytosol"/>
    <property type="evidence" value="ECO:0007669"/>
    <property type="project" value="TreeGrafter"/>
</dbReference>
<dbReference type="PANTHER" id="PTHR45754">
    <property type="entry name" value="METHYLENETETRAHYDROFOLATE REDUCTASE"/>
    <property type="match status" value="1"/>
</dbReference>
<evidence type="ECO:0000313" key="10">
    <source>
        <dbReference type="Proteomes" id="UP000030848"/>
    </source>
</evidence>
<comment type="catalytic activity">
    <reaction evidence="7">
        <text>(6S)-5-methyl-5,6,7,8-tetrahydrofolate + NAD(+) = (6R)-5,10-methylene-5,6,7,8-tetrahydrofolate + NADH + H(+)</text>
        <dbReference type="Rhea" id="RHEA:19821"/>
        <dbReference type="ChEBI" id="CHEBI:15378"/>
        <dbReference type="ChEBI" id="CHEBI:15636"/>
        <dbReference type="ChEBI" id="CHEBI:18608"/>
        <dbReference type="ChEBI" id="CHEBI:57540"/>
        <dbReference type="ChEBI" id="CHEBI:57945"/>
        <dbReference type="EC" id="1.5.1.54"/>
    </reaction>
    <physiologicalReaction direction="right-to-left" evidence="7">
        <dbReference type="Rhea" id="RHEA:19823"/>
    </physiologicalReaction>
</comment>